<dbReference type="Pfam" id="PF13456">
    <property type="entry name" value="RVT_3"/>
    <property type="match status" value="1"/>
</dbReference>
<dbReference type="SUPFAM" id="SSF56672">
    <property type="entry name" value="DNA/RNA polymerases"/>
    <property type="match status" value="1"/>
</dbReference>
<evidence type="ECO:0000259" key="10">
    <source>
        <dbReference type="PROSITE" id="PS50879"/>
    </source>
</evidence>
<dbReference type="PANTHER" id="PTHR48475">
    <property type="entry name" value="RIBONUCLEASE H"/>
    <property type="match status" value="1"/>
</dbReference>
<dbReference type="GO" id="GO:0003964">
    <property type="term" value="F:RNA-directed DNA polymerase activity"/>
    <property type="evidence" value="ECO:0007669"/>
    <property type="project" value="UniProtKB-KW"/>
</dbReference>
<dbReference type="PROSITE" id="PS50879">
    <property type="entry name" value="RNASE_H_1"/>
    <property type="match status" value="1"/>
</dbReference>
<sequence length="1632" mass="182937">MTNVRSTHHGSPQQGHGDQSLNGNPTSHPMPPPPAQPQHMEEIGENNPNSVGIPSNPIATQLNAMQQQFGVFQLVLAQLLARDNPGDPLITLLNPTNQARNHQPQQNVGSPARTAAPPPNESQAHSRVAPQPRQPSQPVVSNLPNQPHSDQIVPDNRSPHVPAQQGSAPLHTPLNTNIIHEPYPPGFRMPQFETYDGTKDPDDHLHAFYSVMQAQNASDALMCKIFPSTLRGNARTWYYSLLPNSISSYAELVASFAMKFSSRQLIKKTTSELMRVAQREGESLKNYMNRFNDAVLEIGSFSQAVGLGALTQGLKHDRFRDSLIKHAPSTFDEANERSWKFIKAEEYALSAKPVPNKEVRPPTWRDEPRNQKRFKPTQYRGPFPPKLDRPPVPTPQPMTKQVAWTPFNLPRSQILMQIKNKMELRRPLPMRSSPASRDQSRYCDFHQDHGHITEECNSLKSELEGLARKGLLNEYISNRDQLKFVWEQGRPQSSRDANNRLGVGYQQAPPPLPPPSRIIHMITGGLEAGGTSSKQQKLYVREVKHPNRAQKRKFDEADWKNQPITFSSADFAGVVTPHNDPLVTSVMVNNCEVQRVLVDTGSAPDIMYYHCFESLGLDPALLQKYDGPIYDFNNQPVPVEGILKLNVAFGLGRAYVTPSIRFLVVKMASSFNIVIGRPTLTEIRAVVSPSHLCLKFPTPTGVVTLRGNQEIARHCYVTSVSRPRKDKQVPNLEPTQPEVPPTQQVMGVELLDNRPDDEARATLAEEVEEVQLDSNDPTKKTKISTKLSSKDQAELIDFLKSNRDVFAWTSANMPGIPTSVAVHKLSTHPLKKPVAQKRCLFGGEQLETIKAEVQKLLQAGFVRRVDYCEWVANPVLVKKSNGQWRMCVDYTNLNDACPKDCHPLPSIDRLVESASGNERLSLLDAYSGYHQVHMAPEDEVKTSFYAGNEIYCYVMMLFGLKNAGATYQKMVTIVFRAQIGRNLEVYVDDIVVKSLKAEDHLTDLAETFNNLRIHRMRLNPANRVLQGAELRYSIAEKAALAVVTTARKLRPYFQAHPIVVLTDQPLRQILQKPECSGRLIKWAVELGEFQITFQQRSSIRAQALANFIVECTSASETVASEAEQWTLYVDGSSSSRGSGAGAVLMGPGSFRSEHALKFNFEATNNMVEYEALLLGLRLAAELKVRSLQVYSDSQLIVNQVNSTCEVTDPTIAKYLAVVLKLQSQFERFQLTKISRSENGHADSLSKLASDCSSGLRSVFVEDGTVPTDKQEEMKLRRKASRYMLMDGTLYKRSYSLPLLRCLTPYEAEYALREVHEGVCGSHVGARALAHKCRFFAHLTHQPAEELTTLVAPWPFAQWGIDLLGPFVKGTGGVTHLVVAVDYFTKWVEARPLSSLTSRKIEDFVFSSVICRYGIPNQVVADNGPQFNCTSFKDFCSSYGIKLVFTSVYHPESVNKAILEGIKPRLDQVKTKWADELNNVLWAYRTTSRTATGETPYHLAFGTEAVIPVEIGVPSLRVTHFDPARNEQSLRENLDLLDEVREEARLRTLAYKQKLANSYNRRVRPRTFRVGDLVLRKAGLTGFETRFGKLAPNWEGPYVVAEIPHPGAYVLVDAEGKRIPRVWNVNNLKKFYP</sequence>
<dbReference type="SUPFAM" id="SSF53098">
    <property type="entry name" value="Ribonuclease H-like"/>
    <property type="match status" value="2"/>
</dbReference>
<keyword evidence="4" id="KW-0540">Nuclease</keyword>
<dbReference type="InterPro" id="IPR036397">
    <property type="entry name" value="RNaseH_sf"/>
</dbReference>
<dbReference type="EC" id="2.7.7.49" evidence="1"/>
<accession>A0AAV5MJN6</accession>
<keyword evidence="13" id="KW-1185">Reference proteome</keyword>
<dbReference type="GO" id="GO:0006310">
    <property type="term" value="P:DNA recombination"/>
    <property type="evidence" value="ECO:0007669"/>
    <property type="project" value="UniProtKB-KW"/>
</dbReference>
<reference evidence="12 13" key="1">
    <citation type="journal article" date="2021" name="Commun. Biol.">
        <title>The genome of Shorea leprosula (Dipterocarpaceae) highlights the ecological relevance of drought in aseasonal tropical rainforests.</title>
        <authorList>
            <person name="Ng K.K.S."/>
            <person name="Kobayashi M.J."/>
            <person name="Fawcett J.A."/>
            <person name="Hatakeyama M."/>
            <person name="Paape T."/>
            <person name="Ng C.H."/>
            <person name="Ang C.C."/>
            <person name="Tnah L.H."/>
            <person name="Lee C.T."/>
            <person name="Nishiyama T."/>
            <person name="Sese J."/>
            <person name="O'Brien M.J."/>
            <person name="Copetti D."/>
            <person name="Mohd Noor M.I."/>
            <person name="Ong R.C."/>
            <person name="Putra M."/>
            <person name="Sireger I.Z."/>
            <person name="Indrioko S."/>
            <person name="Kosugi Y."/>
            <person name="Izuno A."/>
            <person name="Isagi Y."/>
            <person name="Lee S.L."/>
            <person name="Shimizu K.K."/>
        </authorList>
    </citation>
    <scope>NUCLEOTIDE SEQUENCE [LARGE SCALE GENOMIC DNA]</scope>
    <source>
        <strain evidence="12">214</strain>
    </source>
</reference>
<proteinExistence type="predicted"/>
<dbReference type="InterPro" id="IPR001584">
    <property type="entry name" value="Integrase_cat-core"/>
</dbReference>
<keyword evidence="7" id="KW-0695">RNA-directed DNA polymerase</keyword>
<feature type="compositionally biased region" description="Polar residues" evidence="9">
    <location>
        <begin position="46"/>
        <end position="55"/>
    </location>
</feature>
<evidence type="ECO:0000256" key="1">
    <source>
        <dbReference type="ARBA" id="ARBA00012493"/>
    </source>
</evidence>
<evidence type="ECO:0000256" key="8">
    <source>
        <dbReference type="ARBA" id="ARBA00023172"/>
    </source>
</evidence>
<dbReference type="GO" id="GO:0015074">
    <property type="term" value="P:DNA integration"/>
    <property type="evidence" value="ECO:0007669"/>
    <property type="project" value="InterPro"/>
</dbReference>
<dbReference type="PROSITE" id="PS50994">
    <property type="entry name" value="INTEGRASE"/>
    <property type="match status" value="1"/>
</dbReference>
<dbReference type="Gene3D" id="3.30.70.270">
    <property type="match status" value="1"/>
</dbReference>
<feature type="region of interest" description="Disordered" evidence="9">
    <location>
        <begin position="90"/>
        <end position="177"/>
    </location>
</feature>
<feature type="domain" description="RNase H type-1" evidence="10">
    <location>
        <begin position="1121"/>
        <end position="1250"/>
    </location>
</feature>
<comment type="caution">
    <text evidence="12">The sequence shown here is derived from an EMBL/GenBank/DDBJ whole genome shotgun (WGS) entry which is preliminary data.</text>
</comment>
<dbReference type="Pfam" id="PF03732">
    <property type="entry name" value="Retrotrans_gag"/>
    <property type="match status" value="1"/>
</dbReference>
<protein>
    <recommendedName>
        <fullName evidence="1">RNA-directed DNA polymerase</fullName>
        <ecNumber evidence="1">2.7.7.49</ecNumber>
    </recommendedName>
</protein>
<dbReference type="CDD" id="cd00303">
    <property type="entry name" value="retropepsin_like"/>
    <property type="match status" value="1"/>
</dbReference>
<dbReference type="CDD" id="cd01647">
    <property type="entry name" value="RT_LTR"/>
    <property type="match status" value="1"/>
</dbReference>
<feature type="compositionally biased region" description="Pro residues" evidence="9">
    <location>
        <begin position="382"/>
        <end position="395"/>
    </location>
</feature>
<feature type="compositionally biased region" description="Polar residues" evidence="9">
    <location>
        <begin position="93"/>
        <end position="109"/>
    </location>
</feature>
<feature type="region of interest" description="Disordered" evidence="9">
    <location>
        <begin position="355"/>
        <end position="395"/>
    </location>
</feature>
<dbReference type="InterPro" id="IPR021109">
    <property type="entry name" value="Peptidase_aspartic_dom_sf"/>
</dbReference>
<gene>
    <name evidence="12" type="ORF">SLEP1_g56911</name>
</gene>
<feature type="compositionally biased region" description="Basic and acidic residues" evidence="9">
    <location>
        <begin position="355"/>
        <end position="370"/>
    </location>
</feature>
<dbReference type="Pfam" id="PF00665">
    <property type="entry name" value="rve"/>
    <property type="match status" value="1"/>
</dbReference>
<dbReference type="GO" id="GO:0003676">
    <property type="term" value="F:nucleic acid binding"/>
    <property type="evidence" value="ECO:0007669"/>
    <property type="project" value="InterPro"/>
</dbReference>
<dbReference type="InterPro" id="IPR000477">
    <property type="entry name" value="RT_dom"/>
</dbReference>
<dbReference type="PANTHER" id="PTHR48475:SF2">
    <property type="entry name" value="RIBONUCLEASE H"/>
    <property type="match status" value="1"/>
</dbReference>
<dbReference type="InterPro" id="IPR012337">
    <property type="entry name" value="RNaseH-like_sf"/>
</dbReference>
<evidence type="ECO:0000256" key="9">
    <source>
        <dbReference type="SAM" id="MobiDB-lite"/>
    </source>
</evidence>
<feature type="compositionally biased region" description="Low complexity" evidence="9">
    <location>
        <begin position="126"/>
        <end position="141"/>
    </location>
</feature>
<evidence type="ECO:0000259" key="11">
    <source>
        <dbReference type="PROSITE" id="PS50994"/>
    </source>
</evidence>
<dbReference type="InterPro" id="IPR043502">
    <property type="entry name" value="DNA/RNA_pol_sf"/>
</dbReference>
<dbReference type="InterPro" id="IPR043128">
    <property type="entry name" value="Rev_trsase/Diguanyl_cyclase"/>
</dbReference>
<keyword evidence="2" id="KW-0808">Transferase</keyword>
<evidence type="ECO:0000256" key="3">
    <source>
        <dbReference type="ARBA" id="ARBA00022695"/>
    </source>
</evidence>
<keyword evidence="5" id="KW-0255">Endonuclease</keyword>
<keyword evidence="6" id="KW-0378">Hydrolase</keyword>
<dbReference type="GO" id="GO:0004523">
    <property type="term" value="F:RNA-DNA hybrid ribonuclease activity"/>
    <property type="evidence" value="ECO:0007669"/>
    <property type="project" value="InterPro"/>
</dbReference>
<evidence type="ECO:0000313" key="12">
    <source>
        <dbReference type="EMBL" id="GKV50198.1"/>
    </source>
</evidence>
<dbReference type="Gene3D" id="3.30.420.10">
    <property type="entry name" value="Ribonuclease H-like superfamily/Ribonuclease H"/>
    <property type="match status" value="2"/>
</dbReference>
<dbReference type="Gene3D" id="2.40.70.10">
    <property type="entry name" value="Acid Proteases"/>
    <property type="match status" value="1"/>
</dbReference>
<feature type="domain" description="Integrase catalytic" evidence="11">
    <location>
        <begin position="1350"/>
        <end position="1452"/>
    </location>
</feature>
<organism evidence="12 13">
    <name type="scientific">Rubroshorea leprosula</name>
    <dbReference type="NCBI Taxonomy" id="152421"/>
    <lineage>
        <taxon>Eukaryota</taxon>
        <taxon>Viridiplantae</taxon>
        <taxon>Streptophyta</taxon>
        <taxon>Embryophyta</taxon>
        <taxon>Tracheophyta</taxon>
        <taxon>Spermatophyta</taxon>
        <taxon>Magnoliopsida</taxon>
        <taxon>eudicotyledons</taxon>
        <taxon>Gunneridae</taxon>
        <taxon>Pentapetalae</taxon>
        <taxon>rosids</taxon>
        <taxon>malvids</taxon>
        <taxon>Malvales</taxon>
        <taxon>Dipterocarpaceae</taxon>
        <taxon>Rubroshorea</taxon>
    </lineage>
</organism>
<dbReference type="Gene3D" id="3.10.10.10">
    <property type="entry name" value="HIV Type 1 Reverse Transcriptase, subunit A, domain 1"/>
    <property type="match status" value="1"/>
</dbReference>
<evidence type="ECO:0000313" key="13">
    <source>
        <dbReference type="Proteomes" id="UP001054252"/>
    </source>
</evidence>
<feature type="compositionally biased region" description="Polar residues" evidence="9">
    <location>
        <begin position="1"/>
        <end position="27"/>
    </location>
</feature>
<dbReference type="InterPro" id="IPR041373">
    <property type="entry name" value="RT_RNaseH"/>
</dbReference>
<evidence type="ECO:0000256" key="2">
    <source>
        <dbReference type="ARBA" id="ARBA00022679"/>
    </source>
</evidence>
<keyword evidence="3" id="KW-0548">Nucleotidyltransferase</keyword>
<evidence type="ECO:0000256" key="5">
    <source>
        <dbReference type="ARBA" id="ARBA00022759"/>
    </source>
</evidence>
<evidence type="ECO:0000256" key="7">
    <source>
        <dbReference type="ARBA" id="ARBA00022918"/>
    </source>
</evidence>
<evidence type="ECO:0000256" key="4">
    <source>
        <dbReference type="ARBA" id="ARBA00022722"/>
    </source>
</evidence>
<feature type="region of interest" description="Disordered" evidence="9">
    <location>
        <begin position="1"/>
        <end position="55"/>
    </location>
</feature>
<dbReference type="Proteomes" id="UP001054252">
    <property type="component" value="Unassembled WGS sequence"/>
</dbReference>
<dbReference type="Pfam" id="PF17917">
    <property type="entry name" value="RT_RNaseH"/>
    <property type="match status" value="1"/>
</dbReference>
<keyword evidence="8" id="KW-0233">DNA recombination</keyword>
<dbReference type="Pfam" id="PF00078">
    <property type="entry name" value="RVT_1"/>
    <property type="match status" value="1"/>
</dbReference>
<name>A0AAV5MJN6_9ROSI</name>
<dbReference type="InterPro" id="IPR005162">
    <property type="entry name" value="Retrotrans_gag_dom"/>
</dbReference>
<dbReference type="InterPro" id="IPR002156">
    <property type="entry name" value="RNaseH_domain"/>
</dbReference>
<dbReference type="EMBL" id="BPVZ01000347">
    <property type="protein sequence ID" value="GKV50198.1"/>
    <property type="molecule type" value="Genomic_DNA"/>
</dbReference>
<evidence type="ECO:0000256" key="6">
    <source>
        <dbReference type="ARBA" id="ARBA00022801"/>
    </source>
</evidence>